<evidence type="ECO:0000313" key="10">
    <source>
        <dbReference type="Proteomes" id="UP000315689"/>
    </source>
</evidence>
<keyword evidence="3 7" id="KW-0863">Zinc-finger</keyword>
<dbReference type="InterPro" id="IPR034137">
    <property type="entry name" value="TOPRIM_RecR"/>
</dbReference>
<evidence type="ECO:0000256" key="4">
    <source>
        <dbReference type="ARBA" id="ARBA00022833"/>
    </source>
</evidence>
<dbReference type="PANTHER" id="PTHR30446">
    <property type="entry name" value="RECOMBINATION PROTEIN RECR"/>
    <property type="match status" value="1"/>
</dbReference>
<evidence type="ECO:0000256" key="5">
    <source>
        <dbReference type="ARBA" id="ARBA00023172"/>
    </source>
</evidence>
<comment type="similarity">
    <text evidence="7">Belongs to the RecR family.</text>
</comment>
<evidence type="ECO:0000256" key="6">
    <source>
        <dbReference type="ARBA" id="ARBA00023204"/>
    </source>
</evidence>
<evidence type="ECO:0000256" key="2">
    <source>
        <dbReference type="ARBA" id="ARBA00022763"/>
    </source>
</evidence>
<comment type="caution">
    <text evidence="9">The sequence shown here is derived from an EMBL/GenBank/DDBJ whole genome shotgun (WGS) entry which is preliminary data.</text>
</comment>
<dbReference type="InterPro" id="IPR000093">
    <property type="entry name" value="DNA_Rcmb_RecR"/>
</dbReference>
<dbReference type="AlphaFoldDB" id="A0A554LHW8"/>
<dbReference type="Gene3D" id="3.30.60.80">
    <property type="match status" value="1"/>
</dbReference>
<feature type="zinc finger region" description="C4-type" evidence="7">
    <location>
        <begin position="56"/>
        <end position="71"/>
    </location>
</feature>
<organism evidence="9 10">
    <name type="scientific">Candidatus Berkelbacteria bacterium Licking1014_7</name>
    <dbReference type="NCBI Taxonomy" id="2017147"/>
    <lineage>
        <taxon>Bacteria</taxon>
        <taxon>Candidatus Berkelbacteria</taxon>
    </lineage>
</organism>
<dbReference type="Pfam" id="PF02132">
    <property type="entry name" value="RecR_ZnF"/>
    <property type="match status" value="1"/>
</dbReference>
<dbReference type="PROSITE" id="PS50880">
    <property type="entry name" value="TOPRIM"/>
    <property type="match status" value="1"/>
</dbReference>
<dbReference type="InterPro" id="IPR015967">
    <property type="entry name" value="Rcmb_RecR_Znf"/>
</dbReference>
<sequence>MLPESVNNLISEFSKLPGIGPKSASRLVFYLLSKSVDDVADLGRAVLDLKKNLRFCDECFNISEEKKCKICQSARRDRTKIMVVSAPLDIVAMEKTEYNGLYFVLGGVISPIDGVGPENLRIDQLLERIKEDTDMKELILATNPSLEGEATAMYIAKSISNLKSPRKLPPDGGAIRGRQISKLPKITRIARGLPVGGDLEYADEETLSQAVDGRKEY</sequence>
<feature type="domain" description="Toprim" evidence="8">
    <location>
        <begin position="79"/>
        <end position="194"/>
    </location>
</feature>
<keyword evidence="5 7" id="KW-0233">DNA recombination</keyword>
<evidence type="ECO:0000256" key="7">
    <source>
        <dbReference type="HAMAP-Rule" id="MF_00017"/>
    </source>
</evidence>
<dbReference type="Proteomes" id="UP000315689">
    <property type="component" value="Unassembled WGS sequence"/>
</dbReference>
<protein>
    <recommendedName>
        <fullName evidence="7">Recombination protein RecR</fullName>
    </recommendedName>
</protein>
<dbReference type="PROSITE" id="PS01300">
    <property type="entry name" value="RECR"/>
    <property type="match status" value="1"/>
</dbReference>
<dbReference type="Gene3D" id="3.40.1360.10">
    <property type="match status" value="1"/>
</dbReference>
<dbReference type="NCBIfam" id="TIGR00615">
    <property type="entry name" value="recR"/>
    <property type="match status" value="1"/>
</dbReference>
<gene>
    <name evidence="7" type="primary">recR</name>
    <name evidence="9" type="ORF">CEN89_686</name>
</gene>
<dbReference type="Gene3D" id="6.10.250.240">
    <property type="match status" value="1"/>
</dbReference>
<dbReference type="GO" id="GO:0003677">
    <property type="term" value="F:DNA binding"/>
    <property type="evidence" value="ECO:0007669"/>
    <property type="project" value="UniProtKB-UniRule"/>
</dbReference>
<dbReference type="Pfam" id="PF21175">
    <property type="entry name" value="RecR_C"/>
    <property type="match status" value="1"/>
</dbReference>
<dbReference type="Pfam" id="PF13662">
    <property type="entry name" value="Toprim_4"/>
    <property type="match status" value="1"/>
</dbReference>
<proteinExistence type="inferred from homology"/>
<dbReference type="SUPFAM" id="SSF111304">
    <property type="entry name" value="Recombination protein RecR"/>
    <property type="match status" value="1"/>
</dbReference>
<dbReference type="InterPro" id="IPR023627">
    <property type="entry name" value="Rcmb_RecR"/>
</dbReference>
<dbReference type="GO" id="GO:0006310">
    <property type="term" value="P:DNA recombination"/>
    <property type="evidence" value="ECO:0007669"/>
    <property type="project" value="UniProtKB-UniRule"/>
</dbReference>
<keyword evidence="6 7" id="KW-0234">DNA repair</keyword>
<dbReference type="CDD" id="cd01025">
    <property type="entry name" value="TOPRIM_recR"/>
    <property type="match status" value="1"/>
</dbReference>
<accession>A0A554LHW8</accession>
<reference evidence="9 10" key="1">
    <citation type="submission" date="2017-07" db="EMBL/GenBank/DDBJ databases">
        <title>Mechanisms for carbon and nitrogen cycling indicate functional differentiation within the Candidate Phyla Radiation.</title>
        <authorList>
            <person name="Danczak R.E."/>
            <person name="Johnston M.D."/>
            <person name="Kenah C."/>
            <person name="Slattery M."/>
            <person name="Wrighton K.C."/>
            <person name="Wilkins M.J."/>
        </authorList>
    </citation>
    <scope>NUCLEOTIDE SEQUENCE [LARGE SCALE GENOMIC DNA]</scope>
    <source>
        <strain evidence="9">Licking1014_7</strain>
    </source>
</reference>
<keyword evidence="2 7" id="KW-0227">DNA damage</keyword>
<keyword evidence="4 7" id="KW-0862">Zinc</keyword>
<dbReference type="HAMAP" id="MF_00017">
    <property type="entry name" value="RecR"/>
    <property type="match status" value="1"/>
</dbReference>
<dbReference type="EMBL" id="VMGK01000026">
    <property type="protein sequence ID" value="TSC92450.1"/>
    <property type="molecule type" value="Genomic_DNA"/>
</dbReference>
<dbReference type="SMART" id="SM00493">
    <property type="entry name" value="TOPRIM"/>
    <property type="match status" value="1"/>
</dbReference>
<name>A0A554LHW8_9BACT</name>
<evidence type="ECO:0000256" key="1">
    <source>
        <dbReference type="ARBA" id="ARBA00022723"/>
    </source>
</evidence>
<dbReference type="PANTHER" id="PTHR30446:SF0">
    <property type="entry name" value="RECOMBINATION PROTEIN RECR"/>
    <property type="match status" value="1"/>
</dbReference>
<dbReference type="Gene3D" id="1.10.8.420">
    <property type="entry name" value="RecR Domain 1"/>
    <property type="match status" value="1"/>
</dbReference>
<evidence type="ECO:0000313" key="9">
    <source>
        <dbReference type="EMBL" id="TSC92450.1"/>
    </source>
</evidence>
<comment type="function">
    <text evidence="7">May play a role in DNA repair. It seems to be involved in an RecBC-independent recombinational process of DNA repair. It may act with RecF and RecO.</text>
</comment>
<dbReference type="InterPro" id="IPR006171">
    <property type="entry name" value="TOPRIM_dom"/>
</dbReference>
<dbReference type="Pfam" id="PF21176">
    <property type="entry name" value="RecR_HhH"/>
    <property type="match status" value="1"/>
</dbReference>
<evidence type="ECO:0000256" key="3">
    <source>
        <dbReference type="ARBA" id="ARBA00022771"/>
    </source>
</evidence>
<evidence type="ECO:0000259" key="8">
    <source>
        <dbReference type="PROSITE" id="PS50880"/>
    </source>
</evidence>
<dbReference type="GO" id="GO:0006281">
    <property type="term" value="P:DNA repair"/>
    <property type="evidence" value="ECO:0007669"/>
    <property type="project" value="UniProtKB-UniRule"/>
</dbReference>
<dbReference type="GO" id="GO:0008270">
    <property type="term" value="F:zinc ion binding"/>
    <property type="evidence" value="ECO:0007669"/>
    <property type="project" value="UniProtKB-KW"/>
</dbReference>
<keyword evidence="1 7" id="KW-0479">Metal-binding</keyword>